<dbReference type="PANTHER" id="PTHR21357">
    <property type="entry name" value="FAM172 FAMILY PROTEIN HOMOLOG CG10038"/>
    <property type="match status" value="1"/>
</dbReference>
<gene>
    <name evidence="2" type="ORF">L873DRAFT_1814507</name>
</gene>
<sequence length="398" mass="44738">MFRRKNKSGGNLAEIEFPHDLKELGFFINEKDQLRQIEKPAEGFDYFAHGRHHAYVYKANGGHGAPRERLNERRREAVDACLRSIVITRLEELGLTKLLLPLGASAEEPHVPIMVSQNLKTCNKVLVLASDTNSGGLGIWCMRSIEEGALNGGSMIDAVRRALEFGYAVVIINAGQLLWEYTSKTPMGFSTWRANKQNKTAIDALKNTVPSQRNPEEHVGYVFRHVLDKIIPSHAEIDIIACGMVAYSIVMFLNDNWDDWKHRIFALVMAESTHCLSNITNIELQQFLMQRARNYIVHNKPRESVILDPRFGCATFSSSATWPSAIIPTCLDLFMDYLNKAHADPENCNPDVPVIVGDVPDHEEWLNAMNNVDQNTALHVLDPNAFSESTKEETAPEA</sequence>
<dbReference type="STRING" id="1336337.A0A3N4J7S7"/>
<evidence type="ECO:0000313" key="3">
    <source>
        <dbReference type="Proteomes" id="UP000276215"/>
    </source>
</evidence>
<proteinExistence type="predicted"/>
<dbReference type="PANTHER" id="PTHR21357:SF4">
    <property type="entry name" value="FAM172 FAMILY PROTEIN HOMOLOG CG10038"/>
    <property type="match status" value="1"/>
</dbReference>
<dbReference type="AlphaFoldDB" id="A0A3N4J7S7"/>
<keyword evidence="3" id="KW-1185">Reference proteome</keyword>
<dbReference type="InterPro" id="IPR048263">
    <property type="entry name" value="Arb2"/>
</dbReference>
<dbReference type="GO" id="GO:0035197">
    <property type="term" value="F:siRNA binding"/>
    <property type="evidence" value="ECO:0007669"/>
    <property type="project" value="TreeGrafter"/>
</dbReference>
<dbReference type="Proteomes" id="UP000276215">
    <property type="component" value="Unassembled WGS sequence"/>
</dbReference>
<accession>A0A3N4J7S7</accession>
<dbReference type="GO" id="GO:0005634">
    <property type="term" value="C:nucleus"/>
    <property type="evidence" value="ECO:0007669"/>
    <property type="project" value="TreeGrafter"/>
</dbReference>
<feature type="domain" description="Arb2" evidence="1">
    <location>
        <begin position="17"/>
        <end position="301"/>
    </location>
</feature>
<evidence type="ECO:0000313" key="2">
    <source>
        <dbReference type="EMBL" id="RPA94343.1"/>
    </source>
</evidence>
<dbReference type="Pfam" id="PF22749">
    <property type="entry name" value="Arb2"/>
    <property type="match status" value="1"/>
</dbReference>
<name>A0A3N4J7S7_9PEZI</name>
<dbReference type="OrthoDB" id="421951at2759"/>
<organism evidence="2 3">
    <name type="scientific">Choiromyces venosus 120613-1</name>
    <dbReference type="NCBI Taxonomy" id="1336337"/>
    <lineage>
        <taxon>Eukaryota</taxon>
        <taxon>Fungi</taxon>
        <taxon>Dikarya</taxon>
        <taxon>Ascomycota</taxon>
        <taxon>Pezizomycotina</taxon>
        <taxon>Pezizomycetes</taxon>
        <taxon>Pezizales</taxon>
        <taxon>Tuberaceae</taxon>
        <taxon>Choiromyces</taxon>
    </lineage>
</organism>
<reference evidence="2 3" key="1">
    <citation type="journal article" date="2018" name="Nat. Ecol. Evol.">
        <title>Pezizomycetes genomes reveal the molecular basis of ectomycorrhizal truffle lifestyle.</title>
        <authorList>
            <person name="Murat C."/>
            <person name="Payen T."/>
            <person name="Noel B."/>
            <person name="Kuo A."/>
            <person name="Morin E."/>
            <person name="Chen J."/>
            <person name="Kohler A."/>
            <person name="Krizsan K."/>
            <person name="Balestrini R."/>
            <person name="Da Silva C."/>
            <person name="Montanini B."/>
            <person name="Hainaut M."/>
            <person name="Levati E."/>
            <person name="Barry K.W."/>
            <person name="Belfiori B."/>
            <person name="Cichocki N."/>
            <person name="Clum A."/>
            <person name="Dockter R.B."/>
            <person name="Fauchery L."/>
            <person name="Guy J."/>
            <person name="Iotti M."/>
            <person name="Le Tacon F."/>
            <person name="Lindquist E.A."/>
            <person name="Lipzen A."/>
            <person name="Malagnac F."/>
            <person name="Mello A."/>
            <person name="Molinier V."/>
            <person name="Miyauchi S."/>
            <person name="Poulain J."/>
            <person name="Riccioni C."/>
            <person name="Rubini A."/>
            <person name="Sitrit Y."/>
            <person name="Splivallo R."/>
            <person name="Traeger S."/>
            <person name="Wang M."/>
            <person name="Zifcakova L."/>
            <person name="Wipf D."/>
            <person name="Zambonelli A."/>
            <person name="Paolocci F."/>
            <person name="Nowrousian M."/>
            <person name="Ottonello S."/>
            <person name="Baldrian P."/>
            <person name="Spatafora J.W."/>
            <person name="Henrissat B."/>
            <person name="Nagy L.G."/>
            <person name="Aury J.M."/>
            <person name="Wincker P."/>
            <person name="Grigoriev I.V."/>
            <person name="Bonfante P."/>
            <person name="Martin F.M."/>
        </authorList>
    </citation>
    <scope>NUCLEOTIDE SEQUENCE [LARGE SCALE GENOMIC DNA]</scope>
    <source>
        <strain evidence="2 3">120613-1</strain>
    </source>
</reference>
<protein>
    <recommendedName>
        <fullName evidence="1">Arb2 domain-containing protein</fullName>
    </recommendedName>
</protein>
<dbReference type="EMBL" id="ML120438">
    <property type="protein sequence ID" value="RPA94343.1"/>
    <property type="molecule type" value="Genomic_DNA"/>
</dbReference>
<dbReference type="InterPro" id="IPR053858">
    <property type="entry name" value="Arb2_dom"/>
</dbReference>
<evidence type="ECO:0000259" key="1">
    <source>
        <dbReference type="Pfam" id="PF22749"/>
    </source>
</evidence>
<dbReference type="GO" id="GO:0031048">
    <property type="term" value="P:regulatory ncRNA-mediated heterochromatin formation"/>
    <property type="evidence" value="ECO:0007669"/>
    <property type="project" value="TreeGrafter"/>
</dbReference>